<comment type="function">
    <text evidence="2">Hydrolyzes RNA 2',3'-cyclic phosphodiester to an RNA 2'-phosphomonoester.</text>
</comment>
<feature type="short sequence motif" description="HXTX 1" evidence="2">
    <location>
        <begin position="44"/>
        <end position="47"/>
    </location>
</feature>
<dbReference type="NCBIfam" id="TIGR02258">
    <property type="entry name" value="2_5_ligase"/>
    <property type="match status" value="1"/>
</dbReference>
<evidence type="ECO:0000256" key="2">
    <source>
        <dbReference type="HAMAP-Rule" id="MF_01940"/>
    </source>
</evidence>
<dbReference type="Pfam" id="PF13563">
    <property type="entry name" value="2_5_RNA_ligase2"/>
    <property type="match status" value="1"/>
</dbReference>
<reference evidence="3 4" key="1">
    <citation type="submission" date="2022-10" db="EMBL/GenBank/DDBJ databases">
        <title>Description of Fervidibacillus gen. nov. in the family Fervidibacillaceae fam. nov. with two species, Fervidibacillus albus sp. nov., and Fervidibacillus halotolerans sp. nov., isolated from tidal flat sediments.</title>
        <authorList>
            <person name="Kwon K.K."/>
            <person name="Yang S.-H."/>
        </authorList>
    </citation>
    <scope>NUCLEOTIDE SEQUENCE [LARGE SCALE GENOMIC DNA]</scope>
    <source>
        <strain evidence="3 4">DSM 23332</strain>
    </source>
</reference>
<organism evidence="3 4">
    <name type="scientific">Pallidibacillus thermolactis</name>
    <dbReference type="NCBI Taxonomy" id="251051"/>
    <lineage>
        <taxon>Bacteria</taxon>
        <taxon>Bacillati</taxon>
        <taxon>Bacillota</taxon>
        <taxon>Bacilli</taxon>
        <taxon>Bacillales</taxon>
        <taxon>Bacillaceae</taxon>
        <taxon>Pallidibacillus</taxon>
    </lineage>
</organism>
<dbReference type="PANTHER" id="PTHR35561:SF1">
    <property type="entry name" value="RNA 2',3'-CYCLIC PHOSPHODIESTERASE"/>
    <property type="match status" value="1"/>
</dbReference>
<dbReference type="SUPFAM" id="SSF55144">
    <property type="entry name" value="LigT-like"/>
    <property type="match status" value="1"/>
</dbReference>
<feature type="active site" description="Proton donor" evidence="2">
    <location>
        <position position="44"/>
    </location>
</feature>
<dbReference type="Proteomes" id="UP001208656">
    <property type="component" value="Unassembled WGS sequence"/>
</dbReference>
<keyword evidence="4" id="KW-1185">Reference proteome</keyword>
<comment type="caution">
    <text evidence="3">The sequence shown here is derived from an EMBL/GenBank/DDBJ whole genome shotgun (WGS) entry which is preliminary data.</text>
</comment>
<feature type="active site" description="Proton acceptor" evidence="2">
    <location>
        <position position="130"/>
    </location>
</feature>
<dbReference type="PANTHER" id="PTHR35561">
    <property type="entry name" value="RNA 2',3'-CYCLIC PHOSPHODIESTERASE"/>
    <property type="match status" value="1"/>
</dbReference>
<evidence type="ECO:0000256" key="1">
    <source>
        <dbReference type="ARBA" id="ARBA00022801"/>
    </source>
</evidence>
<dbReference type="RefSeq" id="WP_173659395.1">
    <property type="nucleotide sequence ID" value="NZ_JAOUSE010000041.1"/>
</dbReference>
<dbReference type="InterPro" id="IPR009097">
    <property type="entry name" value="Cyclic_Pdiesterase"/>
</dbReference>
<evidence type="ECO:0000313" key="3">
    <source>
        <dbReference type="EMBL" id="MCU9595167.1"/>
    </source>
</evidence>
<dbReference type="EC" id="3.1.4.58" evidence="2"/>
<dbReference type="InterPro" id="IPR004175">
    <property type="entry name" value="RNA_CPDase"/>
</dbReference>
<accession>A0ABT2WIB9</accession>
<comment type="catalytic activity">
    <reaction evidence="2">
        <text>a 3'-end 2',3'-cyclophospho-ribonucleotide-RNA + H2O = a 3'-end 2'-phospho-ribonucleotide-RNA + H(+)</text>
        <dbReference type="Rhea" id="RHEA:11828"/>
        <dbReference type="Rhea" id="RHEA-COMP:10464"/>
        <dbReference type="Rhea" id="RHEA-COMP:17353"/>
        <dbReference type="ChEBI" id="CHEBI:15377"/>
        <dbReference type="ChEBI" id="CHEBI:15378"/>
        <dbReference type="ChEBI" id="CHEBI:83064"/>
        <dbReference type="ChEBI" id="CHEBI:173113"/>
        <dbReference type="EC" id="3.1.4.58"/>
    </reaction>
</comment>
<sequence length="187" mass="22357">MDPRYHYFFAVKLPKEAKQFLKRWVEMNKEQYPFKRWVHYEDYHITLAFLGFAEQSMLKQIIMQVHETLTGVDPFKLTIDQLGTFGKKTNPRIFWAGVHHSDSLCSIQKKVYNQCIRTGFELDRKPFRPHITLARKWNGEEPFNDKTLTSITIEGNSVTFQVEEIVLYETHLNQIPKYHEFYCFSLK</sequence>
<protein>
    <recommendedName>
        <fullName evidence="2">RNA 2',3'-cyclic phosphodiesterase</fullName>
        <shortName evidence="2">RNA 2',3'-CPDase</shortName>
        <ecNumber evidence="2">3.1.4.58</ecNumber>
    </recommendedName>
</protein>
<feature type="short sequence motif" description="HXTX 2" evidence="2">
    <location>
        <begin position="130"/>
        <end position="133"/>
    </location>
</feature>
<proteinExistence type="inferred from homology"/>
<dbReference type="HAMAP" id="MF_01940">
    <property type="entry name" value="RNA_CPDase"/>
    <property type="match status" value="1"/>
</dbReference>
<dbReference type="Gene3D" id="3.90.1140.10">
    <property type="entry name" value="Cyclic phosphodiesterase"/>
    <property type="match status" value="1"/>
</dbReference>
<name>A0ABT2WIB9_9BACI</name>
<evidence type="ECO:0000313" key="4">
    <source>
        <dbReference type="Proteomes" id="UP001208656"/>
    </source>
</evidence>
<gene>
    <name evidence="3" type="primary">thpR</name>
    <name evidence="3" type="ORF">OEV82_12030</name>
</gene>
<dbReference type="EMBL" id="JAOUSE010000041">
    <property type="protein sequence ID" value="MCU9595167.1"/>
    <property type="molecule type" value="Genomic_DNA"/>
</dbReference>
<keyword evidence="1 2" id="KW-0378">Hydrolase</keyword>
<comment type="similarity">
    <text evidence="2">Belongs to the 2H phosphoesterase superfamily. ThpR family.</text>
</comment>